<protein>
    <submittedName>
        <fullName evidence="3">Abhydrolase</fullName>
    </submittedName>
</protein>
<dbReference type="SUPFAM" id="SSF53474">
    <property type="entry name" value="alpha/beta-Hydrolases"/>
    <property type="match status" value="1"/>
</dbReference>
<dbReference type="InterPro" id="IPR000073">
    <property type="entry name" value="AB_hydrolase_1"/>
</dbReference>
<evidence type="ECO:0000256" key="1">
    <source>
        <dbReference type="SAM" id="Phobius"/>
    </source>
</evidence>
<keyword evidence="1" id="KW-0812">Transmembrane</keyword>
<organism evidence="3 4">
    <name type="scientific">Phlyctema vagabunda</name>
    <dbReference type="NCBI Taxonomy" id="108571"/>
    <lineage>
        <taxon>Eukaryota</taxon>
        <taxon>Fungi</taxon>
        <taxon>Dikarya</taxon>
        <taxon>Ascomycota</taxon>
        <taxon>Pezizomycotina</taxon>
        <taxon>Leotiomycetes</taxon>
        <taxon>Helotiales</taxon>
        <taxon>Dermateaceae</taxon>
        <taxon>Phlyctema</taxon>
    </lineage>
</organism>
<dbReference type="Pfam" id="PF12697">
    <property type="entry name" value="Abhydrolase_6"/>
    <property type="match status" value="1"/>
</dbReference>
<accession>A0ABR4PVH0</accession>
<dbReference type="Gene3D" id="3.40.50.1820">
    <property type="entry name" value="alpha/beta hydrolase"/>
    <property type="match status" value="1"/>
</dbReference>
<keyword evidence="4" id="KW-1185">Reference proteome</keyword>
<feature type="transmembrane region" description="Helical" evidence="1">
    <location>
        <begin position="12"/>
        <end position="34"/>
    </location>
</feature>
<dbReference type="InterPro" id="IPR029058">
    <property type="entry name" value="AB_hydrolase_fold"/>
</dbReference>
<evidence type="ECO:0000313" key="4">
    <source>
        <dbReference type="Proteomes" id="UP001629113"/>
    </source>
</evidence>
<comment type="caution">
    <text evidence="3">The sequence shown here is derived from an EMBL/GenBank/DDBJ whole genome shotgun (WGS) entry which is preliminary data.</text>
</comment>
<name>A0ABR4PVH0_9HELO</name>
<sequence>MIPLAHVFRRAYAFLILGLTFYALALIALTNPWLQRNVLYAHKIQTFWTDSNKPEQFGFAKNQITPFNFTTPDDETLHAWHVMPLGLYSKHEAELLKQSGGCAEDITQMKAFKLLRDDPEARLIISFHGNAGNVAQGWRTDSYRSLADASNTNIHILAIDYRGYGLSTGNPTEKGMIIDGIATVDWALQIAKIPAERIVILGHSLGTAVTAAVAEHYAKKDTGFAGVVLVAGFTDIPSMLTSYAIGGWIPALSPLGSTPRLWKIFDSYIVDRWPSGTRLANFVRLSKRVRLFLIHAKDDFEIPWAQTEELFAVAANATTENGMEVGLLKKMKARNTVEMGDGSFISTWNDGSDRIIREEIVAYGHHSRILTYAPVSLAIEKAFGLDSGRVLP</sequence>
<keyword evidence="1" id="KW-0472">Membrane</keyword>
<proteinExistence type="predicted"/>
<evidence type="ECO:0000259" key="2">
    <source>
        <dbReference type="Pfam" id="PF12697"/>
    </source>
</evidence>
<feature type="domain" description="AB hydrolase-1" evidence="2">
    <location>
        <begin position="128"/>
        <end position="293"/>
    </location>
</feature>
<dbReference type="PANTHER" id="PTHR12277:SF81">
    <property type="entry name" value="PROTEIN ABHD13"/>
    <property type="match status" value="1"/>
</dbReference>
<evidence type="ECO:0000313" key="3">
    <source>
        <dbReference type="EMBL" id="KAL3426861.1"/>
    </source>
</evidence>
<dbReference type="Proteomes" id="UP001629113">
    <property type="component" value="Unassembled WGS sequence"/>
</dbReference>
<dbReference type="PANTHER" id="PTHR12277">
    <property type="entry name" value="ALPHA/BETA HYDROLASE DOMAIN-CONTAINING PROTEIN"/>
    <property type="match status" value="1"/>
</dbReference>
<reference evidence="3 4" key="1">
    <citation type="submission" date="2024-06" db="EMBL/GenBank/DDBJ databases">
        <title>Complete genome of Phlyctema vagabunda strain 19-DSS-EL-015.</title>
        <authorList>
            <person name="Fiorenzani C."/>
        </authorList>
    </citation>
    <scope>NUCLEOTIDE SEQUENCE [LARGE SCALE GENOMIC DNA]</scope>
    <source>
        <strain evidence="3 4">19-DSS-EL-015</strain>
    </source>
</reference>
<keyword evidence="1" id="KW-1133">Transmembrane helix</keyword>
<dbReference type="EMBL" id="JBFCZG010000001">
    <property type="protein sequence ID" value="KAL3426861.1"/>
    <property type="molecule type" value="Genomic_DNA"/>
</dbReference>
<gene>
    <name evidence="3" type="ORF">PVAG01_00370</name>
</gene>